<keyword evidence="7" id="KW-0547">Nucleotide-binding</keyword>
<evidence type="ECO:0000259" key="14">
    <source>
        <dbReference type="Pfam" id="PF01507"/>
    </source>
</evidence>
<keyword evidence="16" id="KW-1185">Reference proteome</keyword>
<protein>
    <recommendedName>
        <fullName evidence="2">FAD synthase</fullName>
        <ecNumber evidence="2">2.7.7.2</ecNumber>
    </recommendedName>
    <alternativeName>
        <fullName evidence="10">FAD pyrophosphorylase</fullName>
    </alternativeName>
    <alternativeName>
        <fullName evidence="11">FMN adenylyltransferase</fullName>
    </alternativeName>
</protein>
<dbReference type="Proteomes" id="UP000077002">
    <property type="component" value="Unassembled WGS sequence"/>
</dbReference>
<dbReference type="GeneID" id="34603528"/>
<dbReference type="EC" id="2.7.7.2" evidence="2"/>
<keyword evidence="9" id="KW-0067">ATP-binding</keyword>
<dbReference type="InterPro" id="IPR002500">
    <property type="entry name" value="PAPS_reduct_dom"/>
</dbReference>
<evidence type="ECO:0000256" key="6">
    <source>
        <dbReference type="ARBA" id="ARBA00022695"/>
    </source>
</evidence>
<evidence type="ECO:0000256" key="1">
    <source>
        <dbReference type="ARBA" id="ARBA00004726"/>
    </source>
</evidence>
<evidence type="ECO:0000256" key="3">
    <source>
        <dbReference type="ARBA" id="ARBA00022630"/>
    </source>
</evidence>
<dbReference type="EMBL" id="LVKK01000072">
    <property type="protein sequence ID" value="OAG37417.1"/>
    <property type="molecule type" value="Genomic_DNA"/>
</dbReference>
<reference evidence="15 16" key="1">
    <citation type="submission" date="2016-03" db="EMBL/GenBank/DDBJ databases">
        <title>Draft genome sequence of the Fonsecaea monophora CBS 269.37.</title>
        <authorList>
            <person name="Bombassaro A."/>
            <person name="Vinicius W.A."/>
            <person name="De Hoog S."/>
            <person name="Sun J."/>
            <person name="Souza E.M."/>
            <person name="Raittz R.T."/>
            <person name="Costa F."/>
            <person name="Leao A.C."/>
            <person name="Tadra-Sfeir M.Z."/>
            <person name="Baura V."/>
            <person name="Balsanelli E."/>
            <person name="Pedrosa F.O."/>
            <person name="Moreno L.F."/>
            <person name="Steffens M.B."/>
            <person name="Xi L."/>
            <person name="Bocca A.L."/>
            <person name="Felipe M.S."/>
            <person name="Teixeira M."/>
            <person name="Telles Filho F.Q."/>
            <person name="Azevedo C.M."/>
            <person name="Gomes R."/>
            <person name="Vicente V.A."/>
        </authorList>
    </citation>
    <scope>NUCLEOTIDE SEQUENCE [LARGE SCALE GENOMIC DNA]</scope>
    <source>
        <strain evidence="15 16">CBS 269.37</strain>
    </source>
</reference>
<evidence type="ECO:0000256" key="9">
    <source>
        <dbReference type="ARBA" id="ARBA00022840"/>
    </source>
</evidence>
<feature type="compositionally biased region" description="Low complexity" evidence="13">
    <location>
        <begin position="196"/>
        <end position="212"/>
    </location>
</feature>
<dbReference type="SUPFAM" id="SSF52402">
    <property type="entry name" value="Adenine nucleotide alpha hydrolases-like"/>
    <property type="match status" value="1"/>
</dbReference>
<comment type="pathway">
    <text evidence="1">Cofactor biosynthesis; FAD biosynthesis; FAD from FMN: step 1/1.</text>
</comment>
<comment type="catalytic activity">
    <reaction evidence="12">
        <text>FMN + ATP + H(+) = FAD + diphosphate</text>
        <dbReference type="Rhea" id="RHEA:17237"/>
        <dbReference type="ChEBI" id="CHEBI:15378"/>
        <dbReference type="ChEBI" id="CHEBI:30616"/>
        <dbReference type="ChEBI" id="CHEBI:33019"/>
        <dbReference type="ChEBI" id="CHEBI:57692"/>
        <dbReference type="ChEBI" id="CHEBI:58210"/>
        <dbReference type="EC" id="2.7.7.2"/>
    </reaction>
</comment>
<dbReference type="Gene3D" id="3.40.50.620">
    <property type="entry name" value="HUPs"/>
    <property type="match status" value="1"/>
</dbReference>
<dbReference type="AlphaFoldDB" id="A0A177EZD0"/>
<feature type="region of interest" description="Disordered" evidence="13">
    <location>
        <begin position="159"/>
        <end position="213"/>
    </location>
</feature>
<dbReference type="InterPro" id="IPR014729">
    <property type="entry name" value="Rossmann-like_a/b/a_fold"/>
</dbReference>
<dbReference type="Pfam" id="PF01507">
    <property type="entry name" value="PAPS_reduct"/>
    <property type="match status" value="1"/>
</dbReference>
<evidence type="ECO:0000256" key="13">
    <source>
        <dbReference type="SAM" id="MobiDB-lite"/>
    </source>
</evidence>
<evidence type="ECO:0000256" key="11">
    <source>
        <dbReference type="ARBA" id="ARBA00031871"/>
    </source>
</evidence>
<comment type="caution">
    <text evidence="15">The sequence shown here is derived from an EMBL/GenBank/DDBJ whole genome shotgun (WGS) entry which is preliminary data.</text>
</comment>
<evidence type="ECO:0000313" key="16">
    <source>
        <dbReference type="Proteomes" id="UP000077002"/>
    </source>
</evidence>
<keyword evidence="8" id="KW-0274">FAD</keyword>
<proteinExistence type="predicted"/>
<name>A0A177EZD0_9EURO</name>
<keyword evidence="3" id="KW-0285">Flavoprotein</keyword>
<evidence type="ECO:0000256" key="8">
    <source>
        <dbReference type="ARBA" id="ARBA00022827"/>
    </source>
</evidence>
<gene>
    <name evidence="15" type="ORF">AYO21_08383</name>
</gene>
<evidence type="ECO:0000256" key="7">
    <source>
        <dbReference type="ARBA" id="ARBA00022741"/>
    </source>
</evidence>
<dbReference type="PANTHER" id="PTHR23293:SF9">
    <property type="entry name" value="FAD SYNTHASE"/>
    <property type="match status" value="1"/>
</dbReference>
<sequence>MNTTSLPPKAPMTNGTLASVLVNGEADVPSSPAPISHSLQEVCALLHAQVASFLSAAPEDDVTRKTQEQARISMRVIEKALDEYEFESLSLSYNGGKDCLVLLVLYLAVIHIHFTQPKNRRKEFPKSIPSIYAKPPDPFPAVSDFVDYSARLYHLDLTHISTNPGPDKRQKSHSNPPGPPLPVDSLGPDGGGGGDLSNNGKKTNANNTNHTNSYQKTLDKPIITFRDAFALYLSSNPHIKAIFVGTRRTDPHGSHLTHFDPTDHNWPPFMRIHPVIDWHLSEIWCFLRSPHLRDIGSCSNGCSGASEGGGAAEPGTTICTATTAPLRYCEVYDAGYTSLGGVNDTVRNPKLRYTDEHGEERYKPAYEMTADDKERLGRE</sequence>
<dbReference type="PANTHER" id="PTHR23293">
    <property type="entry name" value="FAD SYNTHETASE-RELATED FMN ADENYLYLTRANSFERASE"/>
    <property type="match status" value="1"/>
</dbReference>
<evidence type="ECO:0000256" key="12">
    <source>
        <dbReference type="ARBA" id="ARBA00049494"/>
    </source>
</evidence>
<evidence type="ECO:0000256" key="2">
    <source>
        <dbReference type="ARBA" id="ARBA00012393"/>
    </source>
</evidence>
<evidence type="ECO:0000313" key="15">
    <source>
        <dbReference type="EMBL" id="OAG37417.1"/>
    </source>
</evidence>
<dbReference type="GO" id="GO:0006747">
    <property type="term" value="P:FAD biosynthetic process"/>
    <property type="evidence" value="ECO:0007669"/>
    <property type="project" value="TreeGrafter"/>
</dbReference>
<feature type="domain" description="Phosphoadenosine phosphosulphate reductase" evidence="14">
    <location>
        <begin position="238"/>
        <end position="289"/>
    </location>
</feature>
<keyword evidence="5" id="KW-0808">Transferase</keyword>
<evidence type="ECO:0000256" key="10">
    <source>
        <dbReference type="ARBA" id="ARBA00031145"/>
    </source>
</evidence>
<dbReference type="GO" id="GO:0003919">
    <property type="term" value="F:FMN adenylyltransferase activity"/>
    <property type="evidence" value="ECO:0007669"/>
    <property type="project" value="UniProtKB-EC"/>
</dbReference>
<keyword evidence="4" id="KW-0288">FMN</keyword>
<dbReference type="GO" id="GO:0005524">
    <property type="term" value="F:ATP binding"/>
    <property type="evidence" value="ECO:0007669"/>
    <property type="project" value="UniProtKB-KW"/>
</dbReference>
<dbReference type="RefSeq" id="XP_022509369.1">
    <property type="nucleotide sequence ID" value="XM_022658328.1"/>
</dbReference>
<dbReference type="OrthoDB" id="270728at2759"/>
<evidence type="ECO:0000256" key="4">
    <source>
        <dbReference type="ARBA" id="ARBA00022643"/>
    </source>
</evidence>
<organism evidence="15 16">
    <name type="scientific">Fonsecaea monophora</name>
    <dbReference type="NCBI Taxonomy" id="254056"/>
    <lineage>
        <taxon>Eukaryota</taxon>
        <taxon>Fungi</taxon>
        <taxon>Dikarya</taxon>
        <taxon>Ascomycota</taxon>
        <taxon>Pezizomycotina</taxon>
        <taxon>Eurotiomycetes</taxon>
        <taxon>Chaetothyriomycetidae</taxon>
        <taxon>Chaetothyriales</taxon>
        <taxon>Herpotrichiellaceae</taxon>
        <taxon>Fonsecaea</taxon>
    </lineage>
</organism>
<evidence type="ECO:0000256" key="5">
    <source>
        <dbReference type="ARBA" id="ARBA00022679"/>
    </source>
</evidence>
<keyword evidence="6" id="KW-0548">Nucleotidyltransferase</keyword>
<accession>A0A177EZD0</accession>